<proteinExistence type="predicted"/>
<feature type="compositionally biased region" description="Basic and acidic residues" evidence="1">
    <location>
        <begin position="62"/>
        <end position="85"/>
    </location>
</feature>
<dbReference type="EMBL" id="LAZR01003572">
    <property type="protein sequence ID" value="KKN16881.1"/>
    <property type="molecule type" value="Genomic_DNA"/>
</dbReference>
<evidence type="ECO:0000313" key="3">
    <source>
        <dbReference type="EMBL" id="KKN16881.1"/>
    </source>
</evidence>
<dbReference type="AlphaFoldDB" id="A0A0F9QUQ9"/>
<dbReference type="PANTHER" id="PTHR34404">
    <property type="entry name" value="REGULATORY PROTEIN, FMDB FAMILY"/>
    <property type="match status" value="1"/>
</dbReference>
<feature type="domain" description="Putative regulatory protein FmdB zinc ribbon" evidence="2">
    <location>
        <begin position="1"/>
        <end position="41"/>
    </location>
</feature>
<dbReference type="Pfam" id="PF09723">
    <property type="entry name" value="Zn_ribbon_8"/>
    <property type="match status" value="1"/>
</dbReference>
<dbReference type="NCBIfam" id="TIGR02605">
    <property type="entry name" value="CxxC_CxxC_SSSS"/>
    <property type="match status" value="1"/>
</dbReference>
<sequence length="85" mass="9852">MPNYEYRCESCEHRFEKRQAFGEEPITTCPECEGVLVRVIHPVPAIFKGGKPSAGKRTQKVGTRDVPIHQTEEGHWEQDRIMDQR</sequence>
<protein>
    <recommendedName>
        <fullName evidence="2">Putative regulatory protein FmdB zinc ribbon domain-containing protein</fullName>
    </recommendedName>
</protein>
<evidence type="ECO:0000259" key="2">
    <source>
        <dbReference type="SMART" id="SM00834"/>
    </source>
</evidence>
<comment type="caution">
    <text evidence="3">The sequence shown here is derived from an EMBL/GenBank/DDBJ whole genome shotgun (WGS) entry which is preliminary data.</text>
</comment>
<gene>
    <name evidence="3" type="ORF">LCGC14_0971430</name>
</gene>
<dbReference type="PANTHER" id="PTHR34404:SF2">
    <property type="entry name" value="CONSERVED SERINE RICH PROTEIN"/>
    <property type="match status" value="1"/>
</dbReference>
<feature type="region of interest" description="Disordered" evidence="1">
    <location>
        <begin position="47"/>
        <end position="85"/>
    </location>
</feature>
<dbReference type="InterPro" id="IPR013429">
    <property type="entry name" value="Regulatory_FmdB_Zinc_ribbon"/>
</dbReference>
<name>A0A0F9QUQ9_9ZZZZ</name>
<evidence type="ECO:0000256" key="1">
    <source>
        <dbReference type="SAM" id="MobiDB-lite"/>
    </source>
</evidence>
<organism evidence="3">
    <name type="scientific">marine sediment metagenome</name>
    <dbReference type="NCBI Taxonomy" id="412755"/>
    <lineage>
        <taxon>unclassified sequences</taxon>
        <taxon>metagenomes</taxon>
        <taxon>ecological metagenomes</taxon>
    </lineage>
</organism>
<reference evidence="3" key="1">
    <citation type="journal article" date="2015" name="Nature">
        <title>Complex archaea that bridge the gap between prokaryotes and eukaryotes.</title>
        <authorList>
            <person name="Spang A."/>
            <person name="Saw J.H."/>
            <person name="Jorgensen S.L."/>
            <person name="Zaremba-Niedzwiedzka K."/>
            <person name="Martijn J."/>
            <person name="Lind A.E."/>
            <person name="van Eijk R."/>
            <person name="Schleper C."/>
            <person name="Guy L."/>
            <person name="Ettema T.J."/>
        </authorList>
    </citation>
    <scope>NUCLEOTIDE SEQUENCE</scope>
</reference>
<accession>A0A0F9QUQ9</accession>
<dbReference type="SMART" id="SM00834">
    <property type="entry name" value="CxxC_CXXC_SSSS"/>
    <property type="match status" value="1"/>
</dbReference>